<protein>
    <submittedName>
        <fullName evidence="1">Thioredoxin-like protein</fullName>
    </submittedName>
</protein>
<proteinExistence type="predicted"/>
<comment type="caution">
    <text evidence="1">The sequence shown here is derived from an EMBL/GenBank/DDBJ whole genome shotgun (WGS) entry which is preliminary data.</text>
</comment>
<dbReference type="AlphaFoldDB" id="A0A420AYA2"/>
<evidence type="ECO:0000313" key="1">
    <source>
        <dbReference type="EMBL" id="RKE49435.1"/>
    </source>
</evidence>
<reference evidence="1 2" key="1">
    <citation type="submission" date="2018-09" db="EMBL/GenBank/DDBJ databases">
        <title>Genomic Encyclopedia of Type Strains, Phase III (KMG-III): the genomes of soil and plant-associated and newly described type strains.</title>
        <authorList>
            <person name="Whitman W."/>
        </authorList>
    </citation>
    <scope>NUCLEOTIDE SEQUENCE [LARGE SCALE GENOMIC DNA]</scope>
    <source>
        <strain evidence="1 2">CECT 7938</strain>
    </source>
</reference>
<gene>
    <name evidence="1" type="ORF">DFQ12_3549</name>
</gene>
<dbReference type="SUPFAM" id="SSF52833">
    <property type="entry name" value="Thioredoxin-like"/>
    <property type="match status" value="1"/>
</dbReference>
<organism evidence="1 2">
    <name type="scientific">Sphingobacterium detergens</name>
    <dbReference type="NCBI Taxonomy" id="1145106"/>
    <lineage>
        <taxon>Bacteria</taxon>
        <taxon>Pseudomonadati</taxon>
        <taxon>Bacteroidota</taxon>
        <taxon>Sphingobacteriia</taxon>
        <taxon>Sphingobacteriales</taxon>
        <taxon>Sphingobacteriaceae</taxon>
        <taxon>Sphingobacterium</taxon>
    </lineage>
</organism>
<dbReference type="InterPro" id="IPR036249">
    <property type="entry name" value="Thioredoxin-like_sf"/>
</dbReference>
<evidence type="ECO:0000313" key="2">
    <source>
        <dbReference type="Proteomes" id="UP000286246"/>
    </source>
</evidence>
<accession>A0A420AYA2</accession>
<dbReference type="Pfam" id="PF14595">
    <property type="entry name" value="Thioredoxin_9"/>
    <property type="match status" value="1"/>
</dbReference>
<name>A0A420AYA2_SPHD1</name>
<dbReference type="EMBL" id="RAPY01000003">
    <property type="protein sequence ID" value="RKE49435.1"/>
    <property type="molecule type" value="Genomic_DNA"/>
</dbReference>
<sequence>MHKIDVMTFENYLQQFEDILNHPENHPTYQDDEYYQYTKMNWTRMGRWLKRFEPNEAFQQFIGTISEPQQWIIITEPWCGDAAHAVPMLAKMAAQNPNITVDIQLRDSAPFLIDSYLTNGGKSIPILVIRNQDGADLAVWGPRPKGCQDLFLSLKEQGKDFSDIKEEIQKWYNTDKGTEIQKEIQALLHK</sequence>
<dbReference type="Proteomes" id="UP000286246">
    <property type="component" value="Unassembled WGS sequence"/>
</dbReference>
<keyword evidence="2" id="KW-1185">Reference proteome</keyword>
<dbReference type="Gene3D" id="3.40.30.10">
    <property type="entry name" value="Glutaredoxin"/>
    <property type="match status" value="1"/>
</dbReference>